<evidence type="ECO:0000313" key="12">
    <source>
        <dbReference type="Proteomes" id="UP000250140"/>
    </source>
</evidence>
<reference evidence="11 12" key="1">
    <citation type="journal article" date="2016" name="Nat. Commun.">
        <title>Ectomycorrhizal ecology is imprinted in the genome of the dominant symbiotic fungus Cenococcum geophilum.</title>
        <authorList>
            <consortium name="DOE Joint Genome Institute"/>
            <person name="Peter M."/>
            <person name="Kohler A."/>
            <person name="Ohm R.A."/>
            <person name="Kuo A."/>
            <person name="Krutzmann J."/>
            <person name="Morin E."/>
            <person name="Arend M."/>
            <person name="Barry K.W."/>
            <person name="Binder M."/>
            <person name="Choi C."/>
            <person name="Clum A."/>
            <person name="Copeland A."/>
            <person name="Grisel N."/>
            <person name="Haridas S."/>
            <person name="Kipfer T."/>
            <person name="LaButti K."/>
            <person name="Lindquist E."/>
            <person name="Lipzen A."/>
            <person name="Maire R."/>
            <person name="Meier B."/>
            <person name="Mihaltcheva S."/>
            <person name="Molinier V."/>
            <person name="Murat C."/>
            <person name="Poggeler S."/>
            <person name="Quandt C.A."/>
            <person name="Sperisen C."/>
            <person name="Tritt A."/>
            <person name="Tisserant E."/>
            <person name="Crous P.W."/>
            <person name="Henrissat B."/>
            <person name="Nehls U."/>
            <person name="Egli S."/>
            <person name="Spatafora J.W."/>
            <person name="Grigoriev I.V."/>
            <person name="Martin F.M."/>
        </authorList>
    </citation>
    <scope>NUCLEOTIDE SEQUENCE [LARGE SCALE GENOMIC DNA]</scope>
    <source>
        <strain evidence="11 12">CBS 207.34</strain>
    </source>
</reference>
<dbReference type="Gene3D" id="1.10.1040.10">
    <property type="entry name" value="N-(1-d-carboxylethyl)-l-norvaline Dehydrogenase, domain 2"/>
    <property type="match status" value="1"/>
</dbReference>
<evidence type="ECO:0000256" key="2">
    <source>
        <dbReference type="ARBA" id="ARBA00006013"/>
    </source>
</evidence>
<dbReference type="InterPro" id="IPR008927">
    <property type="entry name" value="6-PGluconate_DH-like_C_sf"/>
</dbReference>
<dbReference type="EMBL" id="KV748735">
    <property type="protein sequence ID" value="OCL13345.1"/>
    <property type="molecule type" value="Genomic_DNA"/>
</dbReference>
<evidence type="ECO:0000259" key="9">
    <source>
        <dbReference type="Pfam" id="PF03446"/>
    </source>
</evidence>
<keyword evidence="12" id="KW-1185">Reference proteome</keyword>
<feature type="active site" evidence="8">
    <location>
        <position position="177"/>
    </location>
</feature>
<dbReference type="PANTHER" id="PTHR22981:SF7">
    <property type="entry name" value="3-HYDROXYISOBUTYRATE DEHYDROGENASE, MITOCHONDRIAL"/>
    <property type="match status" value="1"/>
</dbReference>
<dbReference type="GO" id="GO:0051287">
    <property type="term" value="F:NAD binding"/>
    <property type="evidence" value="ECO:0007669"/>
    <property type="project" value="InterPro"/>
</dbReference>
<proteinExistence type="inferred from homology"/>
<evidence type="ECO:0000256" key="1">
    <source>
        <dbReference type="ARBA" id="ARBA00005109"/>
    </source>
</evidence>
<dbReference type="Pfam" id="PF14833">
    <property type="entry name" value="NAD_binding_11"/>
    <property type="match status" value="1"/>
</dbReference>
<feature type="domain" description="3-hydroxyisobutyrate dehydrogenase-like NAD-binding" evidence="10">
    <location>
        <begin position="171"/>
        <end position="290"/>
    </location>
</feature>
<dbReference type="SUPFAM" id="SSF51735">
    <property type="entry name" value="NAD(P)-binding Rossmann-fold domains"/>
    <property type="match status" value="1"/>
</dbReference>
<dbReference type="PANTHER" id="PTHR22981">
    <property type="entry name" value="3-HYDROXYISOBUTYRATE DEHYDROGENASE-RELATED"/>
    <property type="match status" value="1"/>
</dbReference>
<evidence type="ECO:0000256" key="5">
    <source>
        <dbReference type="ARBA" id="ARBA00023002"/>
    </source>
</evidence>
<sequence length="318" mass="34273">MSSSTVGYIGLGNAGYPMAACLGKAGYSLVVRDADSDREKKFVDEYPKCKIASVGRDAFKECDIIITMLPNGKIVRDVLLGEHGIARSLKAGSVVIDTSSSSPFDTRELGAQLSKLSVDLVDSPITQEYLHAIDTAGATLMVGSDSLLALNKAMPVLKDMSKFTFVMGGLGSGHAMKTLNNYVSVGSIIALCDALVAGQKFGLDPQTMIDVLNVGTGKNFSTAFSMKDEGLTRRYQSGYQLELLVKDMKITKDVIESTGFETKLPDLAIDYLQDAMSVVKQGACHTECLKGWEKRAGIELKKSEQRTEAVTEEDGRKL</sequence>
<feature type="domain" description="6-phosphogluconate dehydrogenase NADP-binding" evidence="9">
    <location>
        <begin position="5"/>
        <end position="168"/>
    </location>
</feature>
<dbReference type="Gene3D" id="3.40.50.720">
    <property type="entry name" value="NAD(P)-binding Rossmann-like Domain"/>
    <property type="match status" value="1"/>
</dbReference>
<dbReference type="InterPro" id="IPR036291">
    <property type="entry name" value="NAD(P)-bd_dom_sf"/>
</dbReference>
<comment type="pathway">
    <text evidence="1">Amino-acid degradation; L-valine degradation.</text>
</comment>
<dbReference type="AlphaFoldDB" id="A0A8E2FA20"/>
<dbReference type="GO" id="GO:0009083">
    <property type="term" value="P:branched-chain amino acid catabolic process"/>
    <property type="evidence" value="ECO:0007669"/>
    <property type="project" value="UniProtKB-KW"/>
</dbReference>
<keyword evidence="6" id="KW-0520">NAD</keyword>
<comment type="catalytic activity">
    <reaction evidence="7">
        <text>3-hydroxy-2-methylpropanoate + NAD(+) = 2-methyl-3-oxopropanoate + NADH + H(+)</text>
        <dbReference type="Rhea" id="RHEA:17681"/>
        <dbReference type="ChEBI" id="CHEBI:11805"/>
        <dbReference type="ChEBI" id="CHEBI:15378"/>
        <dbReference type="ChEBI" id="CHEBI:57540"/>
        <dbReference type="ChEBI" id="CHEBI:57700"/>
        <dbReference type="ChEBI" id="CHEBI:57945"/>
        <dbReference type="EC" id="1.1.1.31"/>
    </reaction>
</comment>
<keyword evidence="5" id="KW-0560">Oxidoreductase</keyword>
<dbReference type="InterPro" id="IPR029154">
    <property type="entry name" value="HIBADH-like_NADP-bd"/>
</dbReference>
<protein>
    <recommendedName>
        <fullName evidence="3">3-hydroxyisobutyrate dehydrogenase</fullName>
        <ecNumber evidence="3">1.1.1.31</ecNumber>
    </recommendedName>
</protein>
<dbReference type="InterPro" id="IPR006115">
    <property type="entry name" value="6PGDH_NADP-bd"/>
</dbReference>
<evidence type="ECO:0000256" key="4">
    <source>
        <dbReference type="ARBA" id="ARBA00022456"/>
    </source>
</evidence>
<dbReference type="SUPFAM" id="SSF48179">
    <property type="entry name" value="6-phosphogluconate dehydrogenase C-terminal domain-like"/>
    <property type="match status" value="1"/>
</dbReference>
<dbReference type="PIRSF" id="PIRSF000103">
    <property type="entry name" value="HIBADH"/>
    <property type="match status" value="1"/>
</dbReference>
<dbReference type="EC" id="1.1.1.31" evidence="3"/>
<dbReference type="InterPro" id="IPR015815">
    <property type="entry name" value="HIBADH-related"/>
</dbReference>
<comment type="similarity">
    <text evidence="2">Belongs to the HIBADH-related family. 3-hydroxyisobutyrate dehydrogenase subfamily.</text>
</comment>
<evidence type="ECO:0000259" key="10">
    <source>
        <dbReference type="Pfam" id="PF14833"/>
    </source>
</evidence>
<evidence type="ECO:0000256" key="8">
    <source>
        <dbReference type="PIRSR" id="PIRSR000103-1"/>
    </source>
</evidence>
<dbReference type="GO" id="GO:0050661">
    <property type="term" value="F:NADP binding"/>
    <property type="evidence" value="ECO:0007669"/>
    <property type="project" value="InterPro"/>
</dbReference>
<evidence type="ECO:0000256" key="3">
    <source>
        <dbReference type="ARBA" id="ARBA00012991"/>
    </source>
</evidence>
<dbReference type="Proteomes" id="UP000250140">
    <property type="component" value="Unassembled WGS sequence"/>
</dbReference>
<dbReference type="Pfam" id="PF03446">
    <property type="entry name" value="NAD_binding_2"/>
    <property type="match status" value="1"/>
</dbReference>
<dbReference type="OrthoDB" id="21615at2759"/>
<name>A0A8E2FA20_9PEZI</name>
<gene>
    <name evidence="11" type="ORF">AOQ84DRAFT_372283</name>
</gene>
<accession>A0A8E2FA20</accession>
<evidence type="ECO:0000256" key="6">
    <source>
        <dbReference type="ARBA" id="ARBA00023027"/>
    </source>
</evidence>
<evidence type="ECO:0000256" key="7">
    <source>
        <dbReference type="ARBA" id="ARBA00049197"/>
    </source>
</evidence>
<dbReference type="GO" id="GO:0008442">
    <property type="term" value="F:3-hydroxyisobutyrate dehydrogenase activity"/>
    <property type="evidence" value="ECO:0007669"/>
    <property type="project" value="UniProtKB-EC"/>
</dbReference>
<dbReference type="InterPro" id="IPR013328">
    <property type="entry name" value="6PGD_dom2"/>
</dbReference>
<keyword evidence="4" id="KW-0101">Branched-chain amino acid catabolism</keyword>
<evidence type="ECO:0000313" key="11">
    <source>
        <dbReference type="EMBL" id="OCL13345.1"/>
    </source>
</evidence>
<organism evidence="11 12">
    <name type="scientific">Glonium stellatum</name>
    <dbReference type="NCBI Taxonomy" id="574774"/>
    <lineage>
        <taxon>Eukaryota</taxon>
        <taxon>Fungi</taxon>
        <taxon>Dikarya</taxon>
        <taxon>Ascomycota</taxon>
        <taxon>Pezizomycotina</taxon>
        <taxon>Dothideomycetes</taxon>
        <taxon>Pleosporomycetidae</taxon>
        <taxon>Gloniales</taxon>
        <taxon>Gloniaceae</taxon>
        <taxon>Glonium</taxon>
    </lineage>
</organism>